<feature type="domain" description="NAD-dependent epimerase/dehydratase" evidence="2">
    <location>
        <begin position="4"/>
        <end position="231"/>
    </location>
</feature>
<name>A0A1G4SGP5_9HYPH</name>
<sequence length="338" mass="37964">MHYFITGTAGFIGFHLARRLLQDGHRVTGFDGLTPYYNVKLKHMRHAALAQFPAFKPVVAMLEDQKALEDAVGQAKPDILIHLAAQAGVRYSLENPRAYLSSNVEGSWNILETAERHNVQHLMLASTSSIYGASPCVPFHETDRADEPLTVYAATKKSMELMAHSHAHLYKLPTTAFRFFTVYGPWGRPDMALFKFVKSMLENQPIEIYGEGKMSRDFTYIDDLVESIVRLSAIMPSEENRIADDKVETLSRQAPFRVVNIGGGQPVSLMDFVETVEKALGQPAQRKMLPMQKGDVPRTFASADLLVALTGYKPDTKLETGVRAFVEWYLEARRELEP</sequence>
<evidence type="ECO:0000313" key="3">
    <source>
        <dbReference type="EMBL" id="SCW67489.1"/>
    </source>
</evidence>
<protein>
    <submittedName>
        <fullName evidence="3">UDP-glucuronate 4-epimerase</fullName>
    </submittedName>
</protein>
<evidence type="ECO:0000313" key="4">
    <source>
        <dbReference type="Proteomes" id="UP000199542"/>
    </source>
</evidence>
<organism evidence="3 4">
    <name type="scientific">Rhizobium mongolense subsp. loessense</name>
    <dbReference type="NCBI Taxonomy" id="158890"/>
    <lineage>
        <taxon>Bacteria</taxon>
        <taxon>Pseudomonadati</taxon>
        <taxon>Pseudomonadota</taxon>
        <taxon>Alphaproteobacteria</taxon>
        <taxon>Hyphomicrobiales</taxon>
        <taxon>Rhizobiaceae</taxon>
        <taxon>Rhizobium/Agrobacterium group</taxon>
        <taxon>Rhizobium</taxon>
    </lineage>
</organism>
<keyword evidence="1" id="KW-0520">NAD</keyword>
<evidence type="ECO:0000259" key="2">
    <source>
        <dbReference type="Pfam" id="PF01370"/>
    </source>
</evidence>
<dbReference type="PANTHER" id="PTHR43574">
    <property type="entry name" value="EPIMERASE-RELATED"/>
    <property type="match status" value="1"/>
</dbReference>
<reference evidence="3 4" key="1">
    <citation type="submission" date="2016-10" db="EMBL/GenBank/DDBJ databases">
        <authorList>
            <person name="de Groot N.N."/>
        </authorList>
    </citation>
    <scope>NUCLEOTIDE SEQUENCE [LARGE SCALE GENOMIC DNA]</scope>
    <source>
        <strain evidence="3 4">CGMCC 1.3401</strain>
    </source>
</reference>
<dbReference type="Pfam" id="PF01370">
    <property type="entry name" value="Epimerase"/>
    <property type="match status" value="1"/>
</dbReference>
<dbReference type="InterPro" id="IPR036291">
    <property type="entry name" value="NAD(P)-bd_dom_sf"/>
</dbReference>
<dbReference type="AlphaFoldDB" id="A0A1G4SGP5"/>
<proteinExistence type="predicted"/>
<dbReference type="EMBL" id="FMTM01000005">
    <property type="protein sequence ID" value="SCW67489.1"/>
    <property type="molecule type" value="Genomic_DNA"/>
</dbReference>
<dbReference type="Proteomes" id="UP000199542">
    <property type="component" value="Unassembled WGS sequence"/>
</dbReference>
<gene>
    <name evidence="3" type="ORF">SAMN02927900_03729</name>
</gene>
<accession>A0A1G4SGP5</accession>
<dbReference type="RefSeq" id="WP_092586375.1">
    <property type="nucleotide sequence ID" value="NZ_FMTM01000005.1"/>
</dbReference>
<dbReference type="PRINTS" id="PR01713">
    <property type="entry name" value="NUCEPIMERASE"/>
</dbReference>
<dbReference type="Gene3D" id="3.40.50.720">
    <property type="entry name" value="NAD(P)-binding Rossmann-like Domain"/>
    <property type="match status" value="1"/>
</dbReference>
<dbReference type="InterPro" id="IPR001509">
    <property type="entry name" value="Epimerase_deHydtase"/>
</dbReference>
<evidence type="ECO:0000256" key="1">
    <source>
        <dbReference type="ARBA" id="ARBA00023027"/>
    </source>
</evidence>
<dbReference type="SUPFAM" id="SSF51735">
    <property type="entry name" value="NAD(P)-binding Rossmann-fold domains"/>
    <property type="match status" value="1"/>
</dbReference>